<evidence type="ECO:0000313" key="3">
    <source>
        <dbReference type="Proteomes" id="UP000554482"/>
    </source>
</evidence>
<feature type="region of interest" description="Disordered" evidence="1">
    <location>
        <begin position="46"/>
        <end position="76"/>
    </location>
</feature>
<proteinExistence type="predicted"/>
<protein>
    <submittedName>
        <fullName evidence="2">Uncharacterized protein</fullName>
    </submittedName>
</protein>
<dbReference type="EMBL" id="JABWDY010021508">
    <property type="protein sequence ID" value="KAF5192329.1"/>
    <property type="molecule type" value="Genomic_DNA"/>
</dbReference>
<gene>
    <name evidence="2" type="ORF">FRX31_018084</name>
</gene>
<accession>A0A7J6W4M9</accession>
<dbReference type="Proteomes" id="UP000554482">
    <property type="component" value="Unassembled WGS sequence"/>
</dbReference>
<evidence type="ECO:0000256" key="1">
    <source>
        <dbReference type="SAM" id="MobiDB-lite"/>
    </source>
</evidence>
<dbReference type="AlphaFoldDB" id="A0A7J6W4M9"/>
<feature type="compositionally biased region" description="Basic and acidic residues" evidence="1">
    <location>
        <begin position="62"/>
        <end position="76"/>
    </location>
</feature>
<reference evidence="2 3" key="1">
    <citation type="submission" date="2020-06" db="EMBL/GenBank/DDBJ databases">
        <title>Transcriptomic and genomic resources for Thalictrum thalictroides and T. hernandezii: Facilitating candidate gene discovery in an emerging model plant lineage.</title>
        <authorList>
            <person name="Arias T."/>
            <person name="Riano-Pachon D.M."/>
            <person name="Di Stilio V.S."/>
        </authorList>
    </citation>
    <scope>NUCLEOTIDE SEQUENCE [LARGE SCALE GENOMIC DNA]</scope>
    <source>
        <strain evidence="3">cv. WT478/WT964</strain>
        <tissue evidence="2">Leaves</tissue>
    </source>
</reference>
<feature type="compositionally biased region" description="Polar residues" evidence="1">
    <location>
        <begin position="46"/>
        <end position="60"/>
    </location>
</feature>
<comment type="caution">
    <text evidence="2">The sequence shown here is derived from an EMBL/GenBank/DDBJ whole genome shotgun (WGS) entry which is preliminary data.</text>
</comment>
<keyword evidence="3" id="KW-1185">Reference proteome</keyword>
<name>A0A7J6W4M9_THATH</name>
<organism evidence="2 3">
    <name type="scientific">Thalictrum thalictroides</name>
    <name type="common">Rue-anemone</name>
    <name type="synonym">Anemone thalictroides</name>
    <dbReference type="NCBI Taxonomy" id="46969"/>
    <lineage>
        <taxon>Eukaryota</taxon>
        <taxon>Viridiplantae</taxon>
        <taxon>Streptophyta</taxon>
        <taxon>Embryophyta</taxon>
        <taxon>Tracheophyta</taxon>
        <taxon>Spermatophyta</taxon>
        <taxon>Magnoliopsida</taxon>
        <taxon>Ranunculales</taxon>
        <taxon>Ranunculaceae</taxon>
        <taxon>Thalictroideae</taxon>
        <taxon>Thalictrum</taxon>
    </lineage>
</organism>
<evidence type="ECO:0000313" key="2">
    <source>
        <dbReference type="EMBL" id="KAF5192329.1"/>
    </source>
</evidence>
<sequence>MFFFNFSNRRIASTEEEENDHYYLLNFTTSPVKHYVPTPETPTTCCDRTTYVPSTQTETESATDHSRDLRFTSTDK</sequence>